<keyword evidence="4" id="KW-1185">Reference proteome</keyword>
<dbReference type="Gene3D" id="3.40.50.2000">
    <property type="entry name" value="Glycogen Phosphorylase B"/>
    <property type="match status" value="2"/>
</dbReference>
<dbReference type="PANTHER" id="PTHR12526">
    <property type="entry name" value="GLYCOSYLTRANSFERASE"/>
    <property type="match status" value="1"/>
</dbReference>
<keyword evidence="1" id="KW-0328">Glycosyltransferase</keyword>
<dbReference type="SUPFAM" id="SSF53756">
    <property type="entry name" value="UDP-Glycosyltransferase/glycogen phosphorylase"/>
    <property type="match status" value="1"/>
</dbReference>
<accession>A0A0X1KUG8</accession>
<evidence type="ECO:0008006" key="5">
    <source>
        <dbReference type="Google" id="ProtNLM"/>
    </source>
</evidence>
<dbReference type="KEGG" id="phy:AJ81_08835"/>
<proteinExistence type="predicted"/>
<name>A0A0X1KUG8_9THEM</name>
<dbReference type="EMBL" id="CP007141">
    <property type="protein sequence ID" value="AJC74883.1"/>
    <property type="molecule type" value="Genomic_DNA"/>
</dbReference>
<gene>
    <name evidence="3" type="ORF">AJ81_08835</name>
</gene>
<dbReference type="PANTHER" id="PTHR12526:SF629">
    <property type="entry name" value="TEICHURONIC ACID BIOSYNTHESIS GLYCOSYLTRANSFERASE TUAH-RELATED"/>
    <property type="match status" value="1"/>
</dbReference>
<organism evidence="3 4">
    <name type="scientific">Pseudothermotoga hypogea DSM 11164 = NBRC 106472</name>
    <dbReference type="NCBI Taxonomy" id="1123384"/>
    <lineage>
        <taxon>Bacteria</taxon>
        <taxon>Thermotogati</taxon>
        <taxon>Thermotogota</taxon>
        <taxon>Thermotogae</taxon>
        <taxon>Thermotogales</taxon>
        <taxon>Thermotogaceae</taxon>
        <taxon>Pseudothermotoga</taxon>
    </lineage>
</organism>
<dbReference type="Proteomes" id="UP000077469">
    <property type="component" value="Chromosome"/>
</dbReference>
<protein>
    <recommendedName>
        <fullName evidence="5">Glycosyltransferase subfamily 4-like N-terminal domain-containing protein</fullName>
    </recommendedName>
</protein>
<evidence type="ECO:0000313" key="3">
    <source>
        <dbReference type="EMBL" id="AJC74883.1"/>
    </source>
</evidence>
<dbReference type="PaxDb" id="1123384-AJ81_08835"/>
<dbReference type="RefSeq" id="WP_031502298.1">
    <property type="nucleotide sequence ID" value="NC_022795.1"/>
</dbReference>
<dbReference type="STRING" id="1123384.AJ81_08835"/>
<evidence type="ECO:0000256" key="2">
    <source>
        <dbReference type="ARBA" id="ARBA00022679"/>
    </source>
</evidence>
<reference evidence="3 4" key="1">
    <citation type="submission" date="2014-01" db="EMBL/GenBank/DDBJ databases">
        <title>Genome sequencing of Thermotog hypogea.</title>
        <authorList>
            <person name="Zhang X."/>
            <person name="Alvare G."/>
            <person name="Fristensky B."/>
            <person name="Chen L."/>
            <person name="Suen T."/>
            <person name="Chen Q."/>
            <person name="Ma K."/>
        </authorList>
    </citation>
    <scope>NUCLEOTIDE SEQUENCE [LARGE SCALE GENOMIC DNA]</scope>
    <source>
        <strain evidence="3 4">DSM 11164</strain>
    </source>
</reference>
<dbReference type="GO" id="GO:0016757">
    <property type="term" value="F:glycosyltransferase activity"/>
    <property type="evidence" value="ECO:0007669"/>
    <property type="project" value="UniProtKB-KW"/>
</dbReference>
<keyword evidence="2" id="KW-0808">Transferase</keyword>
<dbReference type="PATRIC" id="fig|1123384.7.peg.1773"/>
<sequence>MKIVIVSPYSPRWNNIASVRWEKFAKYLSVGHSVYFITSCFPSKQSFRSFDLGQTKLVEIPLKYFKYDPHVVVNSKFAKKQTMFSKLLRIIKREIRPVLEKFLPVSSGGMLLHDYQAYVTELSKIISDHERTVLITTYDPWFSLKLGKLFKKRFPKTVVWLADFRDPSFNLHESVLTKLPVFAYATRRILAMADVVLVVSKKMVEDYKRLCGDKVFFLPNGYDGELFLGECSDDTRENFEIAYTGSFHPGTRELSSFILALSRIKEEKRDIYSKLKFIYAGKDYEYVQSLFDKFSMLDILENRGFVSRDEALRLQAQADLLLLIVYTGEDPQEGRSIRTGKVYEYLATGRPILVIAPRDWEMREEIECDGISKVFEKSQTEMMADYIEQLFRKRSPVDRKSREQVIQSYLYESLSKKLEGIIEKITLDESSGKNA</sequence>
<dbReference type="OrthoDB" id="43367at2"/>
<evidence type="ECO:0000256" key="1">
    <source>
        <dbReference type="ARBA" id="ARBA00022676"/>
    </source>
</evidence>
<dbReference type="AlphaFoldDB" id="A0A0X1KUG8"/>
<evidence type="ECO:0000313" key="4">
    <source>
        <dbReference type="Proteomes" id="UP000077469"/>
    </source>
</evidence>